<dbReference type="InterPro" id="IPR001789">
    <property type="entry name" value="Sig_transdc_resp-reg_receiver"/>
</dbReference>
<dbReference type="PROSITE" id="PS50110">
    <property type="entry name" value="RESPONSE_REGULATORY"/>
    <property type="match status" value="1"/>
</dbReference>
<evidence type="ECO:0000313" key="7">
    <source>
        <dbReference type="Proteomes" id="UP000093044"/>
    </source>
</evidence>
<dbReference type="InterPro" id="IPR003661">
    <property type="entry name" value="HisK_dim/P_dom"/>
</dbReference>
<reference evidence="6" key="1">
    <citation type="submission" date="2016-08" db="EMBL/GenBank/DDBJ databases">
        <title>Complete genome of Cloacibacillus porcorum.</title>
        <authorList>
            <person name="Looft T."/>
            <person name="Bayles D.O."/>
            <person name="Alt D.P."/>
        </authorList>
    </citation>
    <scope>NUCLEOTIDE SEQUENCE [LARGE SCALE GENOMIC DNA]</scope>
    <source>
        <strain evidence="6">CL-84</strain>
    </source>
</reference>
<evidence type="ECO:0000256" key="2">
    <source>
        <dbReference type="ARBA" id="ARBA00012438"/>
    </source>
</evidence>
<dbReference type="Pfam" id="PF00072">
    <property type="entry name" value="Response_reg"/>
    <property type="match status" value="1"/>
</dbReference>
<evidence type="ECO:0000256" key="4">
    <source>
        <dbReference type="ARBA" id="ARBA00022679"/>
    </source>
</evidence>
<dbReference type="Pfam" id="PF00512">
    <property type="entry name" value="HisKA"/>
    <property type="match status" value="1"/>
</dbReference>
<dbReference type="InterPro" id="IPR003594">
    <property type="entry name" value="HATPase_dom"/>
</dbReference>
<dbReference type="SMART" id="SM00388">
    <property type="entry name" value="HisKA"/>
    <property type="match status" value="1"/>
</dbReference>
<dbReference type="SUPFAM" id="SSF55874">
    <property type="entry name" value="ATPase domain of HSP90 chaperone/DNA topoisomerase II/histidine kinase"/>
    <property type="match status" value="1"/>
</dbReference>
<gene>
    <name evidence="6" type="ORF">BED41_12805</name>
</gene>
<dbReference type="PRINTS" id="PR00344">
    <property type="entry name" value="BCTRLSENSOR"/>
</dbReference>
<dbReference type="Gene3D" id="3.40.50.2300">
    <property type="match status" value="1"/>
</dbReference>
<dbReference type="OrthoDB" id="1314at2"/>
<keyword evidence="7" id="KW-1185">Reference proteome</keyword>
<dbReference type="SUPFAM" id="SSF55785">
    <property type="entry name" value="PYP-like sensor domain (PAS domain)"/>
    <property type="match status" value="1"/>
</dbReference>
<dbReference type="SUPFAM" id="SSF52172">
    <property type="entry name" value="CheY-like"/>
    <property type="match status" value="1"/>
</dbReference>
<dbReference type="SUPFAM" id="SSF47384">
    <property type="entry name" value="Homodimeric domain of signal transducing histidine kinase"/>
    <property type="match status" value="1"/>
</dbReference>
<dbReference type="CDD" id="cd17546">
    <property type="entry name" value="REC_hyHK_CKI1_RcsC-like"/>
    <property type="match status" value="1"/>
</dbReference>
<dbReference type="InterPro" id="IPR035965">
    <property type="entry name" value="PAS-like_dom_sf"/>
</dbReference>
<dbReference type="SMART" id="SM00387">
    <property type="entry name" value="HATPase_c"/>
    <property type="match status" value="1"/>
</dbReference>
<dbReference type="STRING" id="1197717.BED41_12805"/>
<dbReference type="InterPro" id="IPR000700">
    <property type="entry name" value="PAS-assoc_C"/>
</dbReference>
<evidence type="ECO:0000256" key="5">
    <source>
        <dbReference type="ARBA" id="ARBA00022777"/>
    </source>
</evidence>
<comment type="catalytic activity">
    <reaction evidence="1">
        <text>ATP + protein L-histidine = ADP + protein N-phospho-L-histidine.</text>
        <dbReference type="EC" id="2.7.13.3"/>
    </reaction>
</comment>
<dbReference type="AlphaFoldDB" id="A0A1B2I7D8"/>
<dbReference type="InterPro" id="IPR004358">
    <property type="entry name" value="Sig_transdc_His_kin-like_C"/>
</dbReference>
<dbReference type="PROSITE" id="PS50113">
    <property type="entry name" value="PAC"/>
    <property type="match status" value="1"/>
</dbReference>
<accession>A0A1B2I7D8</accession>
<evidence type="ECO:0000256" key="1">
    <source>
        <dbReference type="ARBA" id="ARBA00000085"/>
    </source>
</evidence>
<dbReference type="PANTHER" id="PTHR43047">
    <property type="entry name" value="TWO-COMPONENT HISTIDINE PROTEIN KINASE"/>
    <property type="match status" value="1"/>
</dbReference>
<dbReference type="Gene3D" id="3.30.450.20">
    <property type="entry name" value="PAS domain"/>
    <property type="match status" value="1"/>
</dbReference>
<dbReference type="EMBL" id="CP016757">
    <property type="protein sequence ID" value="ANZ45890.1"/>
    <property type="molecule type" value="Genomic_DNA"/>
</dbReference>
<keyword evidence="3" id="KW-0597">Phosphoprotein</keyword>
<keyword evidence="4" id="KW-0808">Transferase</keyword>
<dbReference type="EC" id="2.7.13.3" evidence="2"/>
<dbReference type="Pfam" id="PF02518">
    <property type="entry name" value="HATPase_c"/>
    <property type="match status" value="1"/>
</dbReference>
<dbReference type="KEGG" id="cpor:BED41_12805"/>
<dbReference type="InterPro" id="IPR036890">
    <property type="entry name" value="HATPase_C_sf"/>
</dbReference>
<dbReference type="SMART" id="SM00448">
    <property type="entry name" value="REC"/>
    <property type="match status" value="1"/>
</dbReference>
<dbReference type="GO" id="GO:0009927">
    <property type="term" value="F:histidine phosphotransfer kinase activity"/>
    <property type="evidence" value="ECO:0007669"/>
    <property type="project" value="TreeGrafter"/>
</dbReference>
<dbReference type="GeneID" id="83058724"/>
<organism evidence="6 7">
    <name type="scientific">Cloacibacillus porcorum</name>
    <dbReference type="NCBI Taxonomy" id="1197717"/>
    <lineage>
        <taxon>Bacteria</taxon>
        <taxon>Thermotogati</taxon>
        <taxon>Synergistota</taxon>
        <taxon>Synergistia</taxon>
        <taxon>Synergistales</taxon>
        <taxon>Synergistaceae</taxon>
        <taxon>Cloacibacillus</taxon>
    </lineage>
</organism>
<keyword evidence="5 6" id="KW-0418">Kinase</keyword>
<dbReference type="InterPro" id="IPR005467">
    <property type="entry name" value="His_kinase_dom"/>
</dbReference>
<sequence>MLDHFKDIEKVQEVLHEAQTGLWAIELDEGREPRMYADNVMLELLGLDHAPTPEGCYQAWYSRIHKDYYPAVHRCVDRLVSSNRAEVEYPWSHPLWGTIYVRCGGVRDWNYKDGICLRGYHQNITDMHKIEQEHAAIIQTLGENYDGIFLCNLRDGCFKIIKMPENYRGMTQSFSNYNELLKYYINTVATEEYWPSLLELTDPVLIKGEIDRNIKRVERLYRNRDGAWRRVSFLPSPRYSENHPWVIAAFDGQDVEVEKKLNEVTAQIAVSNIYTLVMSMDLIKMEYSCIHYSGSLLDLGQRGSYDTLCEQICAKMPGEEHNEFKAIFDLKNYRKQSYLEGDFRLWDNDGVLHYYSYFSTRIGQGAAERILLTVRCVDDKRESKRREKVLSNLCRYYYSVYLFDLENDRGEAVWREDHADGTDIAPHDSLSAYYKKFVEEHVFHEDREKMLRAGSPKFLRYTLSAEQPVYDVDFRRICTDGHVGWVRSRFSVGEMEDGHVKSVIFANMDINEQKRKDIEEERQKKLYVESQNIIKGLSSFYHSVYYIDLQQETFQVFTQRSDIAKYLEESDNFSLLMKTYSCHLIYKDDQERFQHELSAEEIRRRVSRGELIYATEYRRDYGGMYGWMRVHTIVAESRNGTPVKVILAAHNIEEEKKQKEQNQLALITAYEAAKTANEAKSNFLAQMSHDIRTPINAIVGMSAIAAAHLDCPERVTDCLSKINVSSKHLLELVNEILDMSKIEKGKLELHEEPFQVSAFMSDIAVIIQPSVLEKSLHISFDSDNVKHNDLIGDVGRIRQALLNIVTNAVKYTPANGSIKVCAEELPSRDSGRICLVFTVEDDGIGISKEFLSNIFLPFAREDSSEVRKVHGTGLGMPIAQGIVATMGGSIEAESRLGEGSKFTVTLFLRAAAQETEDKPAAADDIKMVEWKSKPRLLLAEDNELNMEIATTILRESGLAVDCAENGKEAVDIFLKSAPDRYQAILMDIQMPIMDGYTAAREIRGSEHPQARDIPIIAVTANAFAEDVAKALRAGMNDHISKPINFENLKKLLQKYLA</sequence>
<dbReference type="InterPro" id="IPR011006">
    <property type="entry name" value="CheY-like_superfamily"/>
</dbReference>
<evidence type="ECO:0000313" key="6">
    <source>
        <dbReference type="EMBL" id="ANZ45890.1"/>
    </source>
</evidence>
<dbReference type="Gene3D" id="1.10.287.130">
    <property type="match status" value="1"/>
</dbReference>
<evidence type="ECO:0000256" key="3">
    <source>
        <dbReference type="ARBA" id="ARBA00022553"/>
    </source>
</evidence>
<dbReference type="PROSITE" id="PS50109">
    <property type="entry name" value="HIS_KIN"/>
    <property type="match status" value="1"/>
</dbReference>
<dbReference type="GO" id="GO:0005886">
    <property type="term" value="C:plasma membrane"/>
    <property type="evidence" value="ECO:0007669"/>
    <property type="project" value="TreeGrafter"/>
</dbReference>
<dbReference type="InterPro" id="IPR036097">
    <property type="entry name" value="HisK_dim/P_sf"/>
</dbReference>
<dbReference type="Gene3D" id="3.30.565.10">
    <property type="entry name" value="Histidine kinase-like ATPase, C-terminal domain"/>
    <property type="match status" value="1"/>
</dbReference>
<dbReference type="GO" id="GO:0000155">
    <property type="term" value="F:phosphorelay sensor kinase activity"/>
    <property type="evidence" value="ECO:0007669"/>
    <property type="project" value="InterPro"/>
</dbReference>
<protein>
    <recommendedName>
        <fullName evidence="2">histidine kinase</fullName>
        <ecNumber evidence="2">2.7.13.3</ecNumber>
    </recommendedName>
</protein>
<dbReference type="RefSeq" id="WP_066747036.1">
    <property type="nucleotide sequence ID" value="NZ_CALCLR010000117.1"/>
</dbReference>
<dbReference type="PANTHER" id="PTHR43047:SF72">
    <property type="entry name" value="OSMOSENSING HISTIDINE PROTEIN KINASE SLN1"/>
    <property type="match status" value="1"/>
</dbReference>
<dbReference type="CDD" id="cd00082">
    <property type="entry name" value="HisKA"/>
    <property type="match status" value="1"/>
</dbReference>
<dbReference type="Proteomes" id="UP000093044">
    <property type="component" value="Chromosome"/>
</dbReference>
<name>A0A1B2I7D8_9BACT</name>
<proteinExistence type="predicted"/>